<keyword evidence="1" id="KW-0175">Coiled coil</keyword>
<dbReference type="EMBL" id="AFOY02000015">
    <property type="protein sequence ID" value="EXF94102.1"/>
    <property type="molecule type" value="Genomic_DNA"/>
</dbReference>
<organism evidence="2 3">
    <name type="scientific">Pseudomonas fluorescens HK44</name>
    <dbReference type="NCBI Taxonomy" id="1042209"/>
    <lineage>
        <taxon>Bacteria</taxon>
        <taxon>Pseudomonadati</taxon>
        <taxon>Pseudomonadota</taxon>
        <taxon>Gammaproteobacteria</taxon>
        <taxon>Pseudomonadales</taxon>
        <taxon>Pseudomonadaceae</taxon>
        <taxon>Pseudomonas</taxon>
    </lineage>
</organism>
<name>A0A010T9S9_PSEFL</name>
<evidence type="ECO:0000313" key="2">
    <source>
        <dbReference type="EMBL" id="EXF94102.1"/>
    </source>
</evidence>
<gene>
    <name evidence="2" type="ORF">HK44_006545</name>
</gene>
<dbReference type="HOGENOM" id="CLU_2587026_0_0_6"/>
<comment type="caution">
    <text evidence="2">The sequence shown here is derived from an EMBL/GenBank/DDBJ whole genome shotgun (WGS) entry which is preliminary data.</text>
</comment>
<dbReference type="Proteomes" id="UP000022611">
    <property type="component" value="Unassembled WGS sequence"/>
</dbReference>
<protein>
    <submittedName>
        <fullName evidence="2">Uncharacterized protein</fullName>
    </submittedName>
</protein>
<evidence type="ECO:0000313" key="3">
    <source>
        <dbReference type="Proteomes" id="UP000022611"/>
    </source>
</evidence>
<sequence>MSYGKNKAQALDDLEEATDDIRRTDNHAERLEALYKAQGMLYMLWRIDWVNSEDFEKLKLKLLRADAEAVRQIEEKVKPA</sequence>
<dbReference type="PATRIC" id="fig|1042209.11.peg.3685"/>
<reference evidence="2 3" key="1">
    <citation type="journal article" date="2011" name="J. Bacteriol.">
        <title>Draft genome sequence of the polycyclic aromatic hydrocarbon-degrading, genetically engineered bioluminescent bioreporter Pseudomonas fluorescens HK44.</title>
        <authorList>
            <person name="Chauhan A."/>
            <person name="Layton A.C."/>
            <person name="Williams D.E."/>
            <person name="Smartt A.E."/>
            <person name="Ripp S."/>
            <person name="Karpinets T.V."/>
            <person name="Brown S.D."/>
            <person name="Sayler G.S."/>
        </authorList>
    </citation>
    <scope>NUCLEOTIDE SEQUENCE [LARGE SCALE GENOMIC DNA]</scope>
    <source>
        <strain evidence="2 3">HK44</strain>
    </source>
</reference>
<accession>A0A010T9S9</accession>
<dbReference type="RefSeq" id="WP_019690412.1">
    <property type="nucleotide sequence ID" value="NZ_AFOY02000015.1"/>
</dbReference>
<dbReference type="OrthoDB" id="9878477at2"/>
<feature type="coiled-coil region" evidence="1">
    <location>
        <begin position="7"/>
        <end position="34"/>
    </location>
</feature>
<proteinExistence type="predicted"/>
<evidence type="ECO:0000256" key="1">
    <source>
        <dbReference type="SAM" id="Coils"/>
    </source>
</evidence>
<dbReference type="AlphaFoldDB" id="A0A010T9S9"/>